<feature type="compositionally biased region" description="Polar residues" evidence="3">
    <location>
        <begin position="35"/>
        <end position="57"/>
    </location>
</feature>
<dbReference type="KEGG" id="cheb:HH215_30450"/>
<name>A0A7Z2VPT1_9BACL</name>
<proteinExistence type="predicted"/>
<evidence type="ECO:0000256" key="2">
    <source>
        <dbReference type="ARBA" id="ARBA00022490"/>
    </source>
</evidence>
<keyword evidence="5" id="KW-1185">Reference proteome</keyword>
<dbReference type="Proteomes" id="UP000502248">
    <property type="component" value="Chromosome"/>
</dbReference>
<dbReference type="PANTHER" id="PTHR31250">
    <property type="entry name" value="IQ DOMAIN-CONTAINING PROTEIN IQM3"/>
    <property type="match status" value="1"/>
</dbReference>
<feature type="region of interest" description="Disordered" evidence="3">
    <location>
        <begin position="320"/>
        <end position="422"/>
    </location>
</feature>
<feature type="compositionally biased region" description="Polar residues" evidence="3">
    <location>
        <begin position="67"/>
        <end position="81"/>
    </location>
</feature>
<dbReference type="GO" id="GO:0005737">
    <property type="term" value="C:cytoplasm"/>
    <property type="evidence" value="ECO:0007669"/>
    <property type="project" value="UniProtKB-SubCell"/>
</dbReference>
<organism evidence="4 5">
    <name type="scientific">Cohnella herbarum</name>
    <dbReference type="NCBI Taxonomy" id="2728023"/>
    <lineage>
        <taxon>Bacteria</taxon>
        <taxon>Bacillati</taxon>
        <taxon>Bacillota</taxon>
        <taxon>Bacilli</taxon>
        <taxon>Bacillales</taxon>
        <taxon>Paenibacillaceae</taxon>
        <taxon>Cohnella</taxon>
    </lineage>
</organism>
<feature type="compositionally biased region" description="Acidic residues" evidence="3">
    <location>
        <begin position="413"/>
        <end position="422"/>
    </location>
</feature>
<dbReference type="InterPro" id="IPR044159">
    <property type="entry name" value="IQM"/>
</dbReference>
<dbReference type="EMBL" id="CP051680">
    <property type="protein sequence ID" value="QJD87072.1"/>
    <property type="molecule type" value="Genomic_DNA"/>
</dbReference>
<dbReference type="RefSeq" id="WP_169283318.1">
    <property type="nucleotide sequence ID" value="NZ_CP051680.1"/>
</dbReference>
<evidence type="ECO:0000256" key="3">
    <source>
        <dbReference type="SAM" id="MobiDB-lite"/>
    </source>
</evidence>
<gene>
    <name evidence="4" type="ORF">HH215_30450</name>
</gene>
<reference evidence="4 5" key="1">
    <citation type="submission" date="2020-04" db="EMBL/GenBank/DDBJ databases">
        <title>Genome sequencing of novel species.</title>
        <authorList>
            <person name="Heo J."/>
            <person name="Kim S.-J."/>
            <person name="Kim J.-S."/>
            <person name="Hong S.-B."/>
            <person name="Kwon S.-W."/>
        </authorList>
    </citation>
    <scope>NUCLEOTIDE SEQUENCE [LARGE SCALE GENOMIC DNA]</scope>
    <source>
        <strain evidence="4 5">MFER-1</strain>
    </source>
</reference>
<protein>
    <submittedName>
        <fullName evidence="4">Uncharacterized protein</fullName>
    </submittedName>
</protein>
<feature type="compositionally biased region" description="Low complexity" evidence="3">
    <location>
        <begin position="89"/>
        <end position="101"/>
    </location>
</feature>
<feature type="region of interest" description="Disordered" evidence="3">
    <location>
        <begin position="1"/>
        <end position="110"/>
    </location>
</feature>
<keyword evidence="2" id="KW-0963">Cytoplasm</keyword>
<accession>A0A7Z2VPT1</accession>
<evidence type="ECO:0000313" key="4">
    <source>
        <dbReference type="EMBL" id="QJD87072.1"/>
    </source>
</evidence>
<evidence type="ECO:0000313" key="5">
    <source>
        <dbReference type="Proteomes" id="UP000502248"/>
    </source>
</evidence>
<feature type="compositionally biased region" description="Polar residues" evidence="3">
    <location>
        <begin position="1"/>
        <end position="10"/>
    </location>
</feature>
<comment type="subcellular location">
    <subcellularLocation>
        <location evidence="1">Cytoplasm</location>
    </subcellularLocation>
</comment>
<sequence length="422" mass="46020">MTRARSNAISGGQAPFLGAQRSPGPARPPMIGSHRQAQQNPLTDMQQSIGNQATMQSMDVAPETPYYTETASSPPVITSGYSGAPTAPDTTYYTDTDSSSSIPQQAPNVPNASSFEMKPMLPSMPKFDKQDVIGPNARMNTVLPSQTFYADTDEARAPFARGFNDQGQMTNASDGSELSTIGARQAAFKGSKPDRHIFTMDKEGQFHTADAIKENEDRGQNALNQGLPMQERFHHSSFHGGKDVAGAGELQVRDGQIELVSDTSGHYQPGSMQMMQTVQQLEKRKVQTERLGVEFVGKGGTQNMQASATELLGYANHNPETAETQMRHRHGQKNAVLSELLNKANNPDGQNLKPSELNRRPEEMAPDNASDQRAQAPSGFYTGDEAEESEQAEYVYTDIDSGSDTAEDHSEAETENEDIYYN</sequence>
<dbReference type="PANTHER" id="PTHR31250:SF27">
    <property type="entry name" value="IQ DOMAIN-CONTAINING PROTEIN IQM5"/>
    <property type="match status" value="1"/>
</dbReference>
<evidence type="ECO:0000256" key="1">
    <source>
        <dbReference type="ARBA" id="ARBA00004496"/>
    </source>
</evidence>
<feature type="compositionally biased region" description="Polar residues" evidence="3">
    <location>
        <begin position="343"/>
        <end position="353"/>
    </location>
</feature>
<dbReference type="AlphaFoldDB" id="A0A7Z2VPT1"/>